<dbReference type="GO" id="GO:0016740">
    <property type="term" value="F:transferase activity"/>
    <property type="evidence" value="ECO:0007669"/>
    <property type="project" value="UniProtKB-KW"/>
</dbReference>
<dbReference type="SUPFAM" id="SSF100879">
    <property type="entry name" value="Lesion bypass DNA polymerase (Y-family), little finger domain"/>
    <property type="match status" value="1"/>
</dbReference>
<accession>D8RCS0</accession>
<dbReference type="GO" id="GO:0003684">
    <property type="term" value="F:damaged DNA binding"/>
    <property type="evidence" value="ECO:0007669"/>
    <property type="project" value="InterPro"/>
</dbReference>
<dbReference type="PANTHER" id="PTHR45873">
    <property type="entry name" value="DNA POLYMERASE ETA"/>
    <property type="match status" value="1"/>
</dbReference>
<dbReference type="EMBL" id="GL377576">
    <property type="protein sequence ID" value="EFJ29896.1"/>
    <property type="molecule type" value="Genomic_DNA"/>
</dbReference>
<keyword evidence="2" id="KW-0808">Transferase</keyword>
<dbReference type="GO" id="GO:0005634">
    <property type="term" value="C:nucleus"/>
    <property type="evidence" value="ECO:0007669"/>
    <property type="project" value="UniProtKB-SubCell"/>
</dbReference>
<dbReference type="InterPro" id="IPR052230">
    <property type="entry name" value="DNA_polymerase_eta"/>
</dbReference>
<dbReference type="GO" id="GO:0046872">
    <property type="term" value="F:metal ion binding"/>
    <property type="evidence" value="ECO:0007669"/>
    <property type="project" value="UniProtKB-KW"/>
</dbReference>
<dbReference type="STRING" id="88036.D8RCS0"/>
<evidence type="ECO:0000256" key="2">
    <source>
        <dbReference type="ARBA" id="ARBA00022679"/>
    </source>
</evidence>
<proteinExistence type="predicted"/>
<evidence type="ECO:0000256" key="4">
    <source>
        <dbReference type="ARBA" id="ARBA00022763"/>
    </source>
</evidence>
<sequence length="116" mass="13218">MESHSAAIAHVDLDYFLCPSGTAQAAPVAREAHGCDLEGQNVHWCWLQSSRQMVLHWLKELAETLQLRLDEDLSQNNRAHLLTIHASYHIEGRAPKFSSKSWPLRYGVDKIIEDKQ</sequence>
<dbReference type="InParanoid" id="D8RCS0"/>
<evidence type="ECO:0000256" key="6">
    <source>
        <dbReference type="ARBA" id="ARBA00023242"/>
    </source>
</evidence>
<dbReference type="GO" id="GO:0006281">
    <property type="term" value="P:DNA repair"/>
    <property type="evidence" value="ECO:0007669"/>
    <property type="project" value="UniProtKB-KW"/>
</dbReference>
<keyword evidence="6" id="KW-0539">Nucleus</keyword>
<keyword evidence="5" id="KW-0234">DNA repair</keyword>
<dbReference type="Gramene" id="EFJ29896">
    <property type="protein sequence ID" value="EFJ29896"/>
    <property type="gene ID" value="SELMODRAFT_409880"/>
</dbReference>
<keyword evidence="8" id="KW-1185">Reference proteome</keyword>
<keyword evidence="4" id="KW-0227">DNA damage</keyword>
<name>D8RCS0_SELML</name>
<comment type="subcellular location">
    <subcellularLocation>
        <location evidence="1">Nucleus</location>
    </subcellularLocation>
</comment>
<dbReference type="KEGG" id="smo:SELMODRAFT_409880"/>
<dbReference type="HOGENOM" id="CLU_2101126_0_0_1"/>
<gene>
    <name evidence="7" type="ORF">SELMODRAFT_409880</name>
</gene>
<evidence type="ECO:0000256" key="5">
    <source>
        <dbReference type="ARBA" id="ARBA00023204"/>
    </source>
</evidence>
<dbReference type="PANTHER" id="PTHR45873:SF1">
    <property type="entry name" value="DNA POLYMERASE ETA"/>
    <property type="match status" value="1"/>
</dbReference>
<dbReference type="Gene3D" id="3.30.1490.100">
    <property type="entry name" value="DNA polymerase, Y-family, little finger domain"/>
    <property type="match status" value="1"/>
</dbReference>
<evidence type="ECO:0000256" key="3">
    <source>
        <dbReference type="ARBA" id="ARBA00022723"/>
    </source>
</evidence>
<evidence type="ECO:0000313" key="8">
    <source>
        <dbReference type="Proteomes" id="UP000001514"/>
    </source>
</evidence>
<dbReference type="Proteomes" id="UP000001514">
    <property type="component" value="Unassembled WGS sequence"/>
</dbReference>
<reference evidence="7 8" key="1">
    <citation type="journal article" date="2011" name="Science">
        <title>The Selaginella genome identifies genetic changes associated with the evolution of vascular plants.</title>
        <authorList>
            <person name="Banks J.A."/>
            <person name="Nishiyama T."/>
            <person name="Hasebe M."/>
            <person name="Bowman J.L."/>
            <person name="Gribskov M."/>
            <person name="dePamphilis C."/>
            <person name="Albert V.A."/>
            <person name="Aono N."/>
            <person name="Aoyama T."/>
            <person name="Ambrose B.A."/>
            <person name="Ashton N.W."/>
            <person name="Axtell M.J."/>
            <person name="Barker E."/>
            <person name="Barker M.S."/>
            <person name="Bennetzen J.L."/>
            <person name="Bonawitz N.D."/>
            <person name="Chapple C."/>
            <person name="Cheng C."/>
            <person name="Correa L.G."/>
            <person name="Dacre M."/>
            <person name="DeBarry J."/>
            <person name="Dreyer I."/>
            <person name="Elias M."/>
            <person name="Engstrom E.M."/>
            <person name="Estelle M."/>
            <person name="Feng L."/>
            <person name="Finet C."/>
            <person name="Floyd S.K."/>
            <person name="Frommer W.B."/>
            <person name="Fujita T."/>
            <person name="Gramzow L."/>
            <person name="Gutensohn M."/>
            <person name="Harholt J."/>
            <person name="Hattori M."/>
            <person name="Heyl A."/>
            <person name="Hirai T."/>
            <person name="Hiwatashi Y."/>
            <person name="Ishikawa M."/>
            <person name="Iwata M."/>
            <person name="Karol K.G."/>
            <person name="Koehler B."/>
            <person name="Kolukisaoglu U."/>
            <person name="Kubo M."/>
            <person name="Kurata T."/>
            <person name="Lalonde S."/>
            <person name="Li K."/>
            <person name="Li Y."/>
            <person name="Litt A."/>
            <person name="Lyons E."/>
            <person name="Manning G."/>
            <person name="Maruyama T."/>
            <person name="Michael T.P."/>
            <person name="Mikami K."/>
            <person name="Miyazaki S."/>
            <person name="Morinaga S."/>
            <person name="Murata T."/>
            <person name="Mueller-Roeber B."/>
            <person name="Nelson D.R."/>
            <person name="Obara M."/>
            <person name="Oguri Y."/>
            <person name="Olmstead R.G."/>
            <person name="Onodera N."/>
            <person name="Petersen B.L."/>
            <person name="Pils B."/>
            <person name="Prigge M."/>
            <person name="Rensing S.A."/>
            <person name="Riano-Pachon D.M."/>
            <person name="Roberts A.W."/>
            <person name="Sato Y."/>
            <person name="Scheller H.V."/>
            <person name="Schulz B."/>
            <person name="Schulz C."/>
            <person name="Shakirov E.V."/>
            <person name="Shibagaki N."/>
            <person name="Shinohara N."/>
            <person name="Shippen D.E."/>
            <person name="Soerensen I."/>
            <person name="Sotooka R."/>
            <person name="Sugimoto N."/>
            <person name="Sugita M."/>
            <person name="Sumikawa N."/>
            <person name="Tanurdzic M."/>
            <person name="Theissen G."/>
            <person name="Ulvskov P."/>
            <person name="Wakazuki S."/>
            <person name="Weng J.K."/>
            <person name="Willats W.W."/>
            <person name="Wipf D."/>
            <person name="Wolf P.G."/>
            <person name="Yang L."/>
            <person name="Zimmer A.D."/>
            <person name="Zhu Q."/>
            <person name="Mitros T."/>
            <person name="Hellsten U."/>
            <person name="Loque D."/>
            <person name="Otillar R."/>
            <person name="Salamov A."/>
            <person name="Schmutz J."/>
            <person name="Shapiro H."/>
            <person name="Lindquist E."/>
            <person name="Lucas S."/>
            <person name="Rokhsar D."/>
            <person name="Grigoriev I.V."/>
        </authorList>
    </citation>
    <scope>NUCLEOTIDE SEQUENCE [LARGE SCALE GENOMIC DNA]</scope>
</reference>
<dbReference type="InterPro" id="IPR036775">
    <property type="entry name" value="DNA_pol_Y-fam_lit_finger_sf"/>
</dbReference>
<keyword evidence="3" id="KW-0479">Metal-binding</keyword>
<evidence type="ECO:0000313" key="7">
    <source>
        <dbReference type="EMBL" id="EFJ29896.1"/>
    </source>
</evidence>
<protein>
    <submittedName>
        <fullName evidence="7">Uncharacterized protein</fullName>
    </submittedName>
</protein>
<organism evidence="8">
    <name type="scientific">Selaginella moellendorffii</name>
    <name type="common">Spikemoss</name>
    <dbReference type="NCBI Taxonomy" id="88036"/>
    <lineage>
        <taxon>Eukaryota</taxon>
        <taxon>Viridiplantae</taxon>
        <taxon>Streptophyta</taxon>
        <taxon>Embryophyta</taxon>
        <taxon>Tracheophyta</taxon>
        <taxon>Lycopodiopsida</taxon>
        <taxon>Selaginellales</taxon>
        <taxon>Selaginellaceae</taxon>
        <taxon>Selaginella</taxon>
    </lineage>
</organism>
<dbReference type="AlphaFoldDB" id="D8RCS0"/>
<evidence type="ECO:0000256" key="1">
    <source>
        <dbReference type="ARBA" id="ARBA00004123"/>
    </source>
</evidence>